<dbReference type="InterPro" id="IPR045093">
    <property type="entry name" value="Cullin"/>
</dbReference>
<organism evidence="3 4">
    <name type="scientific">Erythranthe guttata</name>
    <name type="common">Yellow monkey flower</name>
    <name type="synonym">Mimulus guttatus</name>
    <dbReference type="NCBI Taxonomy" id="4155"/>
    <lineage>
        <taxon>Eukaryota</taxon>
        <taxon>Viridiplantae</taxon>
        <taxon>Streptophyta</taxon>
        <taxon>Embryophyta</taxon>
        <taxon>Tracheophyta</taxon>
        <taxon>Spermatophyta</taxon>
        <taxon>Magnoliopsida</taxon>
        <taxon>eudicotyledons</taxon>
        <taxon>Gunneridae</taxon>
        <taxon>Pentapetalae</taxon>
        <taxon>asterids</taxon>
        <taxon>lamiids</taxon>
        <taxon>Lamiales</taxon>
        <taxon>Phrymaceae</taxon>
        <taxon>Erythranthe</taxon>
    </lineage>
</organism>
<keyword evidence="4" id="KW-1185">Reference proteome</keyword>
<evidence type="ECO:0000256" key="1">
    <source>
        <dbReference type="ARBA" id="ARBA00006019"/>
    </source>
</evidence>
<evidence type="ECO:0000259" key="2">
    <source>
        <dbReference type="Pfam" id="PF00888"/>
    </source>
</evidence>
<feature type="domain" description="Cullin N-terminal" evidence="2">
    <location>
        <begin position="2"/>
        <end position="156"/>
    </location>
</feature>
<protein>
    <recommendedName>
        <fullName evidence="2">Cullin N-terminal domain-containing protein</fullName>
    </recommendedName>
</protein>
<evidence type="ECO:0000313" key="4">
    <source>
        <dbReference type="Proteomes" id="UP000030748"/>
    </source>
</evidence>
<dbReference type="PANTHER" id="PTHR11932">
    <property type="entry name" value="CULLIN"/>
    <property type="match status" value="1"/>
</dbReference>
<dbReference type="GO" id="GO:0031625">
    <property type="term" value="F:ubiquitin protein ligase binding"/>
    <property type="evidence" value="ECO:0007669"/>
    <property type="project" value="InterPro"/>
</dbReference>
<dbReference type="InterPro" id="IPR001373">
    <property type="entry name" value="Cullin_N"/>
</dbReference>
<dbReference type="STRING" id="4155.A0A022RYA1"/>
<dbReference type="eggNOG" id="KOG2166">
    <property type="taxonomic scope" value="Eukaryota"/>
</dbReference>
<accession>A0A022RYA1</accession>
<comment type="similarity">
    <text evidence="1">Belongs to the cullin family.</text>
</comment>
<dbReference type="AlphaFoldDB" id="A0A022RYA1"/>
<dbReference type="Gene3D" id="1.20.1310.10">
    <property type="entry name" value="Cullin Repeats"/>
    <property type="match status" value="3"/>
</dbReference>
<dbReference type="InterPro" id="IPR016159">
    <property type="entry name" value="Cullin_repeat-like_dom_sf"/>
</dbReference>
<feature type="domain" description="Cullin N-terminal" evidence="2">
    <location>
        <begin position="310"/>
        <end position="387"/>
    </location>
</feature>
<name>A0A022RYA1_ERYGU</name>
<dbReference type="GO" id="GO:0006511">
    <property type="term" value="P:ubiquitin-dependent protein catabolic process"/>
    <property type="evidence" value="ECO:0007669"/>
    <property type="project" value="InterPro"/>
</dbReference>
<dbReference type="Proteomes" id="UP000030748">
    <property type="component" value="Unassembled WGS sequence"/>
</dbReference>
<dbReference type="SUPFAM" id="SSF74788">
    <property type="entry name" value="Cullin repeat-like"/>
    <property type="match status" value="2"/>
</dbReference>
<evidence type="ECO:0000313" key="3">
    <source>
        <dbReference type="EMBL" id="EYU43930.1"/>
    </source>
</evidence>
<sequence length="404" mass="47381">MKLYDQYKRTFEDYISSKVFEEMNDQVGVIIVSLLNMAGAAAPQKDITFDECWSILQEEAINKMVNIFEAEEQPNDKIFDSEEYMRFYTPDNWNQKLYDQYKKTFEDYISSKVYREIHEQVHDITMSMIDRERNGEQIDQAMVSEVIKICEEMGSGNASKHDANNIDEALVLLGEATYSFTGLSEYLSLQIRLPFSAVSELSMAGGAAALKYPMNFEEAWPILEEEAINKFIDKLELEEHLPSHQYINSEEYMRFYTLVYNVCSPNPIGPEVLQLYEQYKRIFEDYVSSKVYWEVNVQVSEIIISLRQKYAQIDKERKGEEIDQALVKEVLNIYDEIESGDASKHHAKYIEDAIIEATSKFYSRKAVNWIAMESYDDYMLKIHILKQHDHKMRLFTCKYQIVVH</sequence>
<proteinExistence type="inferred from homology"/>
<gene>
    <name evidence="3" type="ORF">MIMGU_mgv11b018794mg</name>
</gene>
<dbReference type="EMBL" id="KI630229">
    <property type="protein sequence ID" value="EYU43930.1"/>
    <property type="molecule type" value="Genomic_DNA"/>
</dbReference>
<reference evidence="3 4" key="1">
    <citation type="journal article" date="2013" name="Proc. Natl. Acad. Sci. U.S.A.">
        <title>Fine-scale variation in meiotic recombination in Mimulus inferred from population shotgun sequencing.</title>
        <authorList>
            <person name="Hellsten U."/>
            <person name="Wright K.M."/>
            <person name="Jenkins J."/>
            <person name="Shu S."/>
            <person name="Yuan Y."/>
            <person name="Wessler S.R."/>
            <person name="Schmutz J."/>
            <person name="Willis J.H."/>
            <person name="Rokhsar D.S."/>
        </authorList>
    </citation>
    <scope>NUCLEOTIDE SEQUENCE [LARGE SCALE GENOMIC DNA]</scope>
    <source>
        <strain evidence="4">cv. DUN x IM62</strain>
    </source>
</reference>
<dbReference type="Pfam" id="PF00888">
    <property type="entry name" value="Cullin"/>
    <property type="match status" value="2"/>
</dbReference>